<feature type="domain" description="DUF4140" evidence="2">
    <location>
        <begin position="23"/>
        <end position="121"/>
    </location>
</feature>
<accession>A0A7C3VFM7</accession>
<comment type="caution">
    <text evidence="3">The sequence shown here is derived from an EMBL/GenBank/DDBJ whole genome shotgun (WGS) entry which is preliminary data.</text>
</comment>
<evidence type="ECO:0000313" key="3">
    <source>
        <dbReference type="EMBL" id="HGG00192.1"/>
    </source>
</evidence>
<dbReference type="Pfam" id="PF13598">
    <property type="entry name" value="DUF4139"/>
    <property type="match status" value="1"/>
</dbReference>
<dbReference type="InterPro" id="IPR011935">
    <property type="entry name" value="CHP02231"/>
</dbReference>
<gene>
    <name evidence="3" type="ORF">ENR15_05895</name>
</gene>
<dbReference type="PANTHER" id="PTHR31005:SF8">
    <property type="entry name" value="DUF4139 DOMAIN-CONTAINING PROTEIN"/>
    <property type="match status" value="1"/>
</dbReference>
<evidence type="ECO:0000259" key="2">
    <source>
        <dbReference type="Pfam" id="PF13600"/>
    </source>
</evidence>
<feature type="domain" description="DUF4139" evidence="1">
    <location>
        <begin position="217"/>
        <end position="553"/>
    </location>
</feature>
<proteinExistence type="predicted"/>
<sequence length="561" mass="63197">MTQTAAQPPTEGKQILESRISAVTVYQDRALITRSANLTLTGTEQELIIQGLPLTLETESVRARGSGTVNVRLLGVQTERVFSTAPVEARVAELTEQMRIIEEQKRAITDVLETLNLQRELVKNLGDKYLDRFSAIQPPQNVDLPEIASLLDFIGARDTDYAAQVAQREREQKELEKQLSVLEKQKQKVQQPAYQNSYSSYSIYVAIEPAGSGEFELEISYIVSKASWTPLYDLRTSTTGDRLNLTYLAEIKQKTGEDWQGVPLTLSTAQPAIKTLPNKLLPIYIVGESPSEKNELAGRGTGDYSKEELKRYRHHVTSQFSLPEFDELEAIFEAAEIDLVTPTIPAEEVAATATNTGGTVTFHLDRDSTIPSDDRPHKVTIFNQEYPCRTQHICVPRLSTHAYLEAQIINPSDGATLLAGKANIFRENTLIGNTELENVAPGQTFKLNLGIDESIKIDRVLVERNTEQLGNYRRVTYGYRIKIANLSDRKTQLRLIEQLPVSRNEQIKVRLLRTSPQIELGEMGLLEWNLTLQPKSNRQSTREIYYQSTSEYPTNFRISLL</sequence>
<dbReference type="Pfam" id="PF13600">
    <property type="entry name" value="DUF4140"/>
    <property type="match status" value="1"/>
</dbReference>
<dbReference type="AlphaFoldDB" id="A0A7C3VFM7"/>
<name>A0A7C3VFM7_9CYAN</name>
<reference evidence="3" key="1">
    <citation type="journal article" date="2020" name="mSystems">
        <title>Genome- and Community-Level Interaction Insights into Carbon Utilization and Element Cycling Functions of Hydrothermarchaeota in Hydrothermal Sediment.</title>
        <authorList>
            <person name="Zhou Z."/>
            <person name="Liu Y."/>
            <person name="Xu W."/>
            <person name="Pan J."/>
            <person name="Luo Z.H."/>
            <person name="Li M."/>
        </authorList>
    </citation>
    <scope>NUCLEOTIDE SEQUENCE [LARGE SCALE GENOMIC DNA]</scope>
    <source>
        <strain evidence="3">SpSt-374</strain>
    </source>
</reference>
<dbReference type="NCBIfam" id="TIGR02231">
    <property type="entry name" value="mucoidy inhibitor MuiA family protein"/>
    <property type="match status" value="1"/>
</dbReference>
<dbReference type="PANTHER" id="PTHR31005">
    <property type="entry name" value="DUF4139 DOMAIN-CONTAINING PROTEIN"/>
    <property type="match status" value="1"/>
</dbReference>
<dbReference type="InterPro" id="IPR037291">
    <property type="entry name" value="DUF4139"/>
</dbReference>
<evidence type="ECO:0000259" key="1">
    <source>
        <dbReference type="Pfam" id="PF13598"/>
    </source>
</evidence>
<dbReference type="InterPro" id="IPR025554">
    <property type="entry name" value="DUF4140"/>
</dbReference>
<organism evidence="3">
    <name type="scientific">Planktothricoides sp. SpSt-374</name>
    <dbReference type="NCBI Taxonomy" id="2282167"/>
    <lineage>
        <taxon>Bacteria</taxon>
        <taxon>Bacillati</taxon>
        <taxon>Cyanobacteriota</taxon>
        <taxon>Cyanophyceae</taxon>
        <taxon>Oscillatoriophycideae</taxon>
        <taxon>Oscillatoriales</taxon>
        <taxon>Oscillatoriaceae</taxon>
        <taxon>Planktothricoides</taxon>
    </lineage>
</organism>
<protein>
    <submittedName>
        <fullName evidence="3">Mucoidy inhibitor MuiA family protein</fullName>
    </submittedName>
</protein>
<dbReference type="EMBL" id="DSPX01000056">
    <property type="protein sequence ID" value="HGG00192.1"/>
    <property type="molecule type" value="Genomic_DNA"/>
</dbReference>